<accession>A0ABP1S8B9</accession>
<organism evidence="2 3">
    <name type="scientific">Orchesella dallaii</name>
    <dbReference type="NCBI Taxonomy" id="48710"/>
    <lineage>
        <taxon>Eukaryota</taxon>
        <taxon>Metazoa</taxon>
        <taxon>Ecdysozoa</taxon>
        <taxon>Arthropoda</taxon>
        <taxon>Hexapoda</taxon>
        <taxon>Collembola</taxon>
        <taxon>Entomobryomorpha</taxon>
        <taxon>Entomobryoidea</taxon>
        <taxon>Orchesellidae</taxon>
        <taxon>Orchesellinae</taxon>
        <taxon>Orchesella</taxon>
    </lineage>
</organism>
<keyword evidence="3" id="KW-1185">Reference proteome</keyword>
<dbReference type="EMBL" id="CAXLJM020000164">
    <property type="protein sequence ID" value="CAL8145994.1"/>
    <property type="molecule type" value="Genomic_DNA"/>
</dbReference>
<proteinExistence type="predicted"/>
<gene>
    <name evidence="2" type="ORF">ODALV1_LOCUS30668</name>
</gene>
<name>A0ABP1S8B9_9HEXA</name>
<evidence type="ECO:0000313" key="3">
    <source>
        <dbReference type="Proteomes" id="UP001642540"/>
    </source>
</evidence>
<evidence type="ECO:0000256" key="1">
    <source>
        <dbReference type="SAM" id="MobiDB-lite"/>
    </source>
</evidence>
<reference evidence="2 3" key="1">
    <citation type="submission" date="2024-08" db="EMBL/GenBank/DDBJ databases">
        <authorList>
            <person name="Cucini C."/>
            <person name="Frati F."/>
        </authorList>
    </citation>
    <scope>NUCLEOTIDE SEQUENCE [LARGE SCALE GENOMIC DNA]</scope>
</reference>
<protein>
    <submittedName>
        <fullName evidence="2">Uncharacterized protein</fullName>
    </submittedName>
</protein>
<dbReference type="Proteomes" id="UP001642540">
    <property type="component" value="Unassembled WGS sequence"/>
</dbReference>
<sequence>MPCFQGVGCWTFLKPFVVCISYLGRIFLQCKNYLDIHFCQEDDCNSNQTEVSESEQRAYMDPMVMPTVPSPVQDYCNTPSSYDYKVFAAAEMEMNIRMSCFDGENGWSLLNPLFNCCNYLGRACRQCGDFLNSLLCQDDTDDNSSGSVDGEAEAQEAVNRAGREETLNPNQHVAPDPVEMSEAEIELLNAARRYPVANV</sequence>
<evidence type="ECO:0000313" key="2">
    <source>
        <dbReference type="EMBL" id="CAL8145994.1"/>
    </source>
</evidence>
<feature type="region of interest" description="Disordered" evidence="1">
    <location>
        <begin position="141"/>
        <end position="176"/>
    </location>
</feature>
<comment type="caution">
    <text evidence="2">The sequence shown here is derived from an EMBL/GenBank/DDBJ whole genome shotgun (WGS) entry which is preliminary data.</text>
</comment>